<organism evidence="1 2">
    <name type="scientific">Caballeronia calidae</name>
    <dbReference type="NCBI Taxonomy" id="1777139"/>
    <lineage>
        <taxon>Bacteria</taxon>
        <taxon>Pseudomonadati</taxon>
        <taxon>Pseudomonadota</taxon>
        <taxon>Betaproteobacteria</taxon>
        <taxon>Burkholderiales</taxon>
        <taxon>Burkholderiaceae</taxon>
        <taxon>Caballeronia</taxon>
    </lineage>
</organism>
<gene>
    <name evidence="1" type="ORF">AWB78_08394</name>
</gene>
<dbReference type="Proteomes" id="UP000071859">
    <property type="component" value="Unassembled WGS sequence"/>
</dbReference>
<accession>A0A158EJL9</accession>
<keyword evidence="2" id="KW-1185">Reference proteome</keyword>
<evidence type="ECO:0000313" key="2">
    <source>
        <dbReference type="Proteomes" id="UP000071859"/>
    </source>
</evidence>
<reference evidence="1" key="1">
    <citation type="submission" date="2016-01" db="EMBL/GenBank/DDBJ databases">
        <authorList>
            <person name="Peeters C."/>
        </authorList>
    </citation>
    <scope>NUCLEOTIDE SEQUENCE</scope>
    <source>
        <strain evidence="1">LMG 29321</strain>
    </source>
</reference>
<name>A0A158EJL9_9BURK</name>
<dbReference type="AlphaFoldDB" id="A0A158EJL9"/>
<sequence length="67" mass="7603">MGKPLESLDACNYTSLVTLHDKLGFSHGGQQFERQISSMTVPRQILNNPLLMLYSELRLLKVLLSQQ</sequence>
<evidence type="ECO:0000313" key="1">
    <source>
        <dbReference type="EMBL" id="SAL07058.1"/>
    </source>
</evidence>
<dbReference type="RefSeq" id="WP_198399476.1">
    <property type="nucleotide sequence ID" value="NZ_FCOX02000162.1"/>
</dbReference>
<comment type="caution">
    <text evidence="1">The sequence shown here is derived from an EMBL/GenBank/DDBJ whole genome shotgun (WGS) entry which is preliminary data.</text>
</comment>
<dbReference type="EMBL" id="FCOX02000162">
    <property type="protein sequence ID" value="SAL07058.1"/>
    <property type="molecule type" value="Genomic_DNA"/>
</dbReference>
<protein>
    <submittedName>
        <fullName evidence="1">Uncharacterized protein</fullName>
    </submittedName>
</protein>
<proteinExistence type="predicted"/>